<dbReference type="CDD" id="cd06502">
    <property type="entry name" value="TA_like"/>
    <property type="match status" value="1"/>
</dbReference>
<dbReference type="OrthoDB" id="9774495at2"/>
<name>A0A7M3MGS9_9BACT</name>
<evidence type="ECO:0000256" key="1">
    <source>
        <dbReference type="ARBA" id="ARBA00001933"/>
    </source>
</evidence>
<dbReference type="Gene3D" id="3.40.640.10">
    <property type="entry name" value="Type I PLP-dependent aspartate aminotransferase-like (Major domain)"/>
    <property type="match status" value="1"/>
</dbReference>
<dbReference type="GO" id="GO:0016829">
    <property type="term" value="F:lyase activity"/>
    <property type="evidence" value="ECO:0007669"/>
    <property type="project" value="InterPro"/>
</dbReference>
<dbReference type="SUPFAM" id="SSF53383">
    <property type="entry name" value="PLP-dependent transferases"/>
    <property type="match status" value="1"/>
</dbReference>
<dbReference type="Proteomes" id="UP000448292">
    <property type="component" value="Unassembled WGS sequence"/>
</dbReference>
<dbReference type="InterPro" id="IPR015422">
    <property type="entry name" value="PyrdxlP-dep_Trfase_small"/>
</dbReference>
<dbReference type="GO" id="GO:0006520">
    <property type="term" value="P:amino acid metabolic process"/>
    <property type="evidence" value="ECO:0007669"/>
    <property type="project" value="InterPro"/>
</dbReference>
<dbReference type="Gene3D" id="3.90.1150.10">
    <property type="entry name" value="Aspartate Aminotransferase, domain 1"/>
    <property type="match status" value="1"/>
</dbReference>
<organism evidence="5 6">
    <name type="scientific">Oceanidesulfovibrio indonesiensis</name>
    <dbReference type="NCBI Taxonomy" id="54767"/>
    <lineage>
        <taxon>Bacteria</taxon>
        <taxon>Pseudomonadati</taxon>
        <taxon>Thermodesulfobacteriota</taxon>
        <taxon>Desulfovibrionia</taxon>
        <taxon>Desulfovibrionales</taxon>
        <taxon>Desulfovibrionaceae</taxon>
        <taxon>Oceanidesulfovibrio</taxon>
    </lineage>
</organism>
<sequence>MRSFASDNNAGVHPQVMEALQQANEGHAVGYGADVHTERAVEVLKGHFGPQSEAHFVFLGTAANVLGLAALVRPYQSVICAETAHINNDECGAPERFLGSKLVGVPHTDGKITPEAIAPLLESRGFEHHSQPAAVSVTQPTELGALYSLDELKAIGEFCKQENLRLHMDGARIANAAAALDVSLAAMTRDVGVDVLSLGGGKNGLMYGEAIVFMRPGLDTDFRYVRKQAMQLVSKMRYLSVQFEAMFGTDLWIENGQRANAMARLLAEKAGAVDGVEITRPVETNAVFASMPMQAIETLKQEFFFYVWEPTRPEVRWMTSFDTTEDDVERFAAALKRAMDT</sequence>
<evidence type="ECO:0000313" key="5">
    <source>
        <dbReference type="EMBL" id="TVM18681.1"/>
    </source>
</evidence>
<feature type="domain" description="Aromatic amino acid beta-eliminating lyase/threonine aldolase" evidence="4">
    <location>
        <begin position="4"/>
        <end position="291"/>
    </location>
</feature>
<dbReference type="AlphaFoldDB" id="A0A7M3MGS9"/>
<comment type="similarity">
    <text evidence="2">Belongs to the threonine aldolase family.</text>
</comment>
<dbReference type="PANTHER" id="PTHR48097:SF5">
    <property type="entry name" value="LOW SPECIFICITY L-THREONINE ALDOLASE"/>
    <property type="match status" value="1"/>
</dbReference>
<gene>
    <name evidence="5" type="ORF">DPQ33_04170</name>
</gene>
<keyword evidence="3" id="KW-0663">Pyridoxal phosphate</keyword>
<evidence type="ECO:0000313" key="6">
    <source>
        <dbReference type="Proteomes" id="UP000448292"/>
    </source>
</evidence>
<dbReference type="PANTHER" id="PTHR48097">
    <property type="entry name" value="L-THREONINE ALDOLASE-RELATED"/>
    <property type="match status" value="1"/>
</dbReference>
<protein>
    <submittedName>
        <fullName evidence="5">Threonine aldolase</fullName>
    </submittedName>
</protein>
<comment type="cofactor">
    <cofactor evidence="1">
        <name>pyridoxal 5'-phosphate</name>
        <dbReference type="ChEBI" id="CHEBI:597326"/>
    </cofactor>
</comment>
<dbReference type="EMBL" id="QMIE01000003">
    <property type="protein sequence ID" value="TVM18681.1"/>
    <property type="molecule type" value="Genomic_DNA"/>
</dbReference>
<proteinExistence type="inferred from homology"/>
<dbReference type="InterPro" id="IPR001597">
    <property type="entry name" value="ArAA_b-elim_lyase/Thr_aldolase"/>
</dbReference>
<keyword evidence="6" id="KW-1185">Reference proteome</keyword>
<accession>A0A7M3MGS9</accession>
<evidence type="ECO:0000256" key="3">
    <source>
        <dbReference type="ARBA" id="ARBA00022898"/>
    </source>
</evidence>
<comment type="caution">
    <text evidence="5">The sequence shown here is derived from an EMBL/GenBank/DDBJ whole genome shotgun (WGS) entry which is preliminary data.</text>
</comment>
<dbReference type="Pfam" id="PF01212">
    <property type="entry name" value="Beta_elim_lyase"/>
    <property type="match status" value="1"/>
</dbReference>
<evidence type="ECO:0000256" key="2">
    <source>
        <dbReference type="ARBA" id="ARBA00006966"/>
    </source>
</evidence>
<evidence type="ECO:0000259" key="4">
    <source>
        <dbReference type="Pfam" id="PF01212"/>
    </source>
</evidence>
<dbReference type="RefSeq" id="WP_144301937.1">
    <property type="nucleotide sequence ID" value="NZ_QMIE01000003.1"/>
</dbReference>
<dbReference type="InterPro" id="IPR015421">
    <property type="entry name" value="PyrdxlP-dep_Trfase_major"/>
</dbReference>
<reference evidence="5 6" key="1">
    <citation type="submission" date="2018-06" db="EMBL/GenBank/DDBJ databases">
        <title>Complete genome of Desulfovibrio indonesiensis P37SLT.</title>
        <authorList>
            <person name="Crispim J.S."/>
            <person name="Vidigal P.M.P."/>
            <person name="Silva L.C.F."/>
            <person name="Laguardia C.N."/>
            <person name="Araujo L.C."/>
            <person name="Dias R.S."/>
            <person name="Sousa M.P."/>
            <person name="Paula S.O."/>
            <person name="Silva C."/>
        </authorList>
    </citation>
    <scope>NUCLEOTIDE SEQUENCE [LARGE SCALE GENOMIC DNA]</scope>
    <source>
        <strain evidence="5 6">P37SLT</strain>
    </source>
</reference>
<dbReference type="InterPro" id="IPR015424">
    <property type="entry name" value="PyrdxlP-dep_Trfase"/>
</dbReference>